<evidence type="ECO:0000313" key="4">
    <source>
        <dbReference type="WBParaSite" id="jg13958"/>
    </source>
</evidence>
<dbReference type="GO" id="GO:0005739">
    <property type="term" value="C:mitochondrion"/>
    <property type="evidence" value="ECO:0007669"/>
    <property type="project" value="TreeGrafter"/>
</dbReference>
<protein>
    <submittedName>
        <fullName evidence="4">Acetyl-CoA carboxylase</fullName>
    </submittedName>
</protein>
<dbReference type="Proteomes" id="UP000887574">
    <property type="component" value="Unplaced"/>
</dbReference>
<organism evidence="3 4">
    <name type="scientific">Ditylenchus dipsaci</name>
    <dbReference type="NCBI Taxonomy" id="166011"/>
    <lineage>
        <taxon>Eukaryota</taxon>
        <taxon>Metazoa</taxon>
        <taxon>Ecdysozoa</taxon>
        <taxon>Nematoda</taxon>
        <taxon>Chromadorea</taxon>
        <taxon>Rhabditida</taxon>
        <taxon>Tylenchina</taxon>
        <taxon>Tylenchomorpha</taxon>
        <taxon>Sphaerularioidea</taxon>
        <taxon>Anguinidae</taxon>
        <taxon>Anguininae</taxon>
        <taxon>Ditylenchus</taxon>
    </lineage>
</organism>
<reference evidence="4" key="1">
    <citation type="submission" date="2022-11" db="UniProtKB">
        <authorList>
            <consortium name="WormBaseParasite"/>
        </authorList>
    </citation>
    <scope>IDENTIFICATION</scope>
</reference>
<feature type="domain" description="CoA carboxyltransferase C-terminal" evidence="2">
    <location>
        <begin position="194"/>
        <end position="481"/>
    </location>
</feature>
<evidence type="ECO:0000313" key="3">
    <source>
        <dbReference type="Proteomes" id="UP000887574"/>
    </source>
</evidence>
<dbReference type="InterPro" id="IPR049076">
    <property type="entry name" value="ACCA"/>
</dbReference>
<sequence>MPRVYVSVNSGARIGFAMDVKKKLNVVWNDNQRPEDGFQCLTVDCEGPDDSVLQQIEYTKAEDGRYRIDAIIGKENDLGVENLVGSGLIAGETSAAYKEVPIYCLVTGRAVGIGAYAARLSHRICQVESSHIILTGAPALNTVLGKEVYTSNSQLGGPQIMHRNGVSHAVAQTDLDGVSTIIKWISYLPPPPTSASRLVDTLPTKSAYDPRLVMDPPEGGGLFDRNTFDEIMAGWAKTIIAGRARLRGIPVGVVAVETRTVENEIPADPAAQDSQSMIQLQAGQVWYPDSSYKSAEAINDFNREGLPLVILANVRGFSGGQKDMFEMVLKFGASIVDALQAYTQPVIVYLPPFGELRGGAWAVLDTNINPTCITMLADPDSRVVFWNQLAWSDEKLKKLEAIANDKQADKVQRDKATAEIAERKEFLNPIYKTAAVKFGDLHDTTARMLAKGAIHDEVTWQNSRNYMYRLFSVELAKMSMARQYLCAIGHQPDKICIEDLNIGYKWVEQHLAEAKVNTRRMLRHNPRNYAESQSFKAIIEQIDLERSKKALTSILEKEDSTKESVMGEILANSTSTVRESFLLQQLKQLSLSDRQNYLVH</sequence>
<dbReference type="AlphaFoldDB" id="A0A915CZJ9"/>
<name>A0A915CZJ9_9BILA</name>
<dbReference type="Gene3D" id="3.90.226.10">
    <property type="entry name" value="2-enoyl-CoA Hydratase, Chain A, domain 1"/>
    <property type="match status" value="2"/>
</dbReference>
<dbReference type="SUPFAM" id="SSF52096">
    <property type="entry name" value="ClpP/crotonase"/>
    <property type="match status" value="2"/>
</dbReference>
<dbReference type="PROSITE" id="PS50980">
    <property type="entry name" value="COA_CT_NTER"/>
    <property type="match status" value="1"/>
</dbReference>
<dbReference type="Gene3D" id="2.40.460.10">
    <property type="entry name" value="Biotin dependent carboxylase carboxyltransferase"/>
    <property type="match status" value="1"/>
</dbReference>
<dbReference type="InterPro" id="IPR011763">
    <property type="entry name" value="COA_CT_C"/>
</dbReference>
<dbReference type="GO" id="GO:0003989">
    <property type="term" value="F:acetyl-CoA carboxylase activity"/>
    <property type="evidence" value="ECO:0007669"/>
    <property type="project" value="InterPro"/>
</dbReference>
<dbReference type="PANTHER" id="PTHR45728:SF3">
    <property type="entry name" value="ACETYL-COA CARBOXYLASE"/>
    <property type="match status" value="1"/>
</dbReference>
<dbReference type="InterPro" id="IPR011762">
    <property type="entry name" value="COA_CT_N"/>
</dbReference>
<dbReference type="InterPro" id="IPR029045">
    <property type="entry name" value="ClpP/crotonase-like_dom_sf"/>
</dbReference>
<dbReference type="Pfam" id="PF01039">
    <property type="entry name" value="Carboxyl_trans"/>
    <property type="match status" value="1"/>
</dbReference>
<feature type="domain" description="CoA carboxyltransferase N-terminal" evidence="1">
    <location>
        <begin position="1"/>
        <end position="200"/>
    </location>
</feature>
<evidence type="ECO:0000259" key="1">
    <source>
        <dbReference type="PROSITE" id="PS50980"/>
    </source>
</evidence>
<accession>A0A915CZJ9</accession>
<evidence type="ECO:0000259" key="2">
    <source>
        <dbReference type="PROSITE" id="PS50989"/>
    </source>
</evidence>
<keyword evidence="3" id="KW-1185">Reference proteome</keyword>
<proteinExistence type="predicted"/>
<dbReference type="PANTHER" id="PTHR45728">
    <property type="entry name" value="ACETYL-COA CARBOXYLASE, ISOFORM A"/>
    <property type="match status" value="1"/>
</dbReference>
<dbReference type="InterPro" id="IPR034733">
    <property type="entry name" value="AcCoA_carboxyl_beta"/>
</dbReference>
<dbReference type="PROSITE" id="PS50989">
    <property type="entry name" value="COA_CT_CTER"/>
    <property type="match status" value="1"/>
</dbReference>
<dbReference type="WBParaSite" id="jg13958">
    <property type="protein sequence ID" value="jg13958"/>
    <property type="gene ID" value="jg13958"/>
</dbReference>
<dbReference type="GO" id="GO:0006633">
    <property type="term" value="P:fatty acid biosynthetic process"/>
    <property type="evidence" value="ECO:0007669"/>
    <property type="project" value="TreeGrafter"/>
</dbReference>